<dbReference type="SUPFAM" id="SSF54928">
    <property type="entry name" value="RNA-binding domain, RBD"/>
    <property type="match status" value="1"/>
</dbReference>
<reference evidence="4 5" key="1">
    <citation type="submission" date="2014-11" db="EMBL/GenBank/DDBJ databases">
        <authorList>
            <person name="Zhu J."/>
            <person name="Qi W."/>
            <person name="Song R."/>
        </authorList>
    </citation>
    <scope>NUCLEOTIDE SEQUENCE [LARGE SCALE GENOMIC DNA]</scope>
</reference>
<evidence type="ECO:0000256" key="1">
    <source>
        <dbReference type="PROSITE-ProRule" id="PRU00176"/>
    </source>
</evidence>
<dbReference type="SMART" id="SM00360">
    <property type="entry name" value="RRM"/>
    <property type="match status" value="1"/>
</dbReference>
<proteinExistence type="predicted"/>
<feature type="compositionally biased region" description="Gly residues" evidence="2">
    <location>
        <begin position="119"/>
        <end position="132"/>
    </location>
</feature>
<dbReference type="Pfam" id="PF00076">
    <property type="entry name" value="RRM_1"/>
    <property type="match status" value="1"/>
</dbReference>
<dbReference type="InterPro" id="IPR050441">
    <property type="entry name" value="RBM"/>
</dbReference>
<feature type="region of interest" description="Disordered" evidence="2">
    <location>
        <begin position="102"/>
        <end position="222"/>
    </location>
</feature>
<feature type="compositionally biased region" description="Basic and acidic residues" evidence="2">
    <location>
        <begin position="133"/>
        <end position="186"/>
    </location>
</feature>
<sequence length="222" mass="26825">MSDERDDRRDDRDDAPRERVREEDTCSLLIRNLRYETSPEMVRKEFERFGTVRDVYLPLDYSTRKPRGFGFVEFMSRDDAERAMDEMNQSTFDGNTISVMRAQHGRKSPGAMRNRMPSDGGGRRGSGGGGGYGRDRYRDRSRSRERDRDYRRRYDDDEYDRRRRRYDDDDRDYRRDRDDRDGDRRGGGGGGRDYAYDRRDDRDREERNGYHRDDRRDDRDRD</sequence>
<dbReference type="OMA" id="YGETHGH"/>
<evidence type="ECO:0000313" key="4">
    <source>
        <dbReference type="EMBL" id="CEL95964.1"/>
    </source>
</evidence>
<feature type="region of interest" description="Disordered" evidence="2">
    <location>
        <begin position="1"/>
        <end position="22"/>
    </location>
</feature>
<keyword evidence="1" id="KW-0694">RNA-binding</keyword>
<dbReference type="InterPro" id="IPR012677">
    <property type="entry name" value="Nucleotide-bd_a/b_plait_sf"/>
</dbReference>
<feature type="domain" description="RRM" evidence="3">
    <location>
        <begin position="26"/>
        <end position="104"/>
    </location>
</feature>
<dbReference type="InterPro" id="IPR000504">
    <property type="entry name" value="RRM_dom"/>
</dbReference>
<dbReference type="OrthoDB" id="439808at2759"/>
<dbReference type="EMBL" id="CDMY01000242">
    <property type="protein sequence ID" value="CEL95964.1"/>
    <property type="molecule type" value="Genomic_DNA"/>
</dbReference>
<dbReference type="AlphaFoldDB" id="A0A0G4EIZ2"/>
<organism evidence="4 5">
    <name type="scientific">Vitrella brassicaformis (strain CCMP3155)</name>
    <dbReference type="NCBI Taxonomy" id="1169540"/>
    <lineage>
        <taxon>Eukaryota</taxon>
        <taxon>Sar</taxon>
        <taxon>Alveolata</taxon>
        <taxon>Colpodellida</taxon>
        <taxon>Vitrellaceae</taxon>
        <taxon>Vitrella</taxon>
    </lineage>
</organism>
<gene>
    <name evidence="4" type="ORF">Vbra_7460</name>
</gene>
<dbReference type="InParanoid" id="A0A0G4EIZ2"/>
<dbReference type="PROSITE" id="PS50102">
    <property type="entry name" value="RRM"/>
    <property type="match status" value="1"/>
</dbReference>
<keyword evidence="5" id="KW-1185">Reference proteome</keyword>
<dbReference type="InterPro" id="IPR035979">
    <property type="entry name" value="RBD_domain_sf"/>
</dbReference>
<protein>
    <recommendedName>
        <fullName evidence="3">RRM domain-containing protein</fullName>
    </recommendedName>
</protein>
<evidence type="ECO:0000313" key="5">
    <source>
        <dbReference type="Proteomes" id="UP000041254"/>
    </source>
</evidence>
<feature type="compositionally biased region" description="Basic and acidic residues" evidence="2">
    <location>
        <begin position="194"/>
        <end position="222"/>
    </location>
</feature>
<dbReference type="PANTHER" id="PTHR48034">
    <property type="entry name" value="TRANSFORMER-2 SEX-DETERMINING PROTEIN-RELATED"/>
    <property type="match status" value="1"/>
</dbReference>
<evidence type="ECO:0000256" key="2">
    <source>
        <dbReference type="SAM" id="MobiDB-lite"/>
    </source>
</evidence>
<dbReference type="Proteomes" id="UP000041254">
    <property type="component" value="Unassembled WGS sequence"/>
</dbReference>
<dbReference type="Gene3D" id="3.30.70.330">
    <property type="match status" value="1"/>
</dbReference>
<evidence type="ECO:0000259" key="3">
    <source>
        <dbReference type="PROSITE" id="PS50102"/>
    </source>
</evidence>
<name>A0A0G4EIZ2_VITBC</name>
<dbReference type="STRING" id="1169540.A0A0G4EIZ2"/>
<dbReference type="GO" id="GO:0003723">
    <property type="term" value="F:RNA binding"/>
    <property type="evidence" value="ECO:0007669"/>
    <property type="project" value="UniProtKB-UniRule"/>
</dbReference>
<accession>A0A0G4EIZ2</accession>
<dbReference type="VEuPathDB" id="CryptoDB:Vbra_7460"/>